<dbReference type="Proteomes" id="UP000315700">
    <property type="component" value="Chromosome"/>
</dbReference>
<accession>A0A517SIF6</accession>
<proteinExistence type="inferred from homology"/>
<comment type="similarity">
    <text evidence="2">Belongs to the sulfatase family.</text>
</comment>
<dbReference type="RefSeq" id="WP_145032412.1">
    <property type="nucleotide sequence ID" value="NZ_CP036271.1"/>
</dbReference>
<dbReference type="PANTHER" id="PTHR42693:SF42">
    <property type="entry name" value="ARYLSULFATASE G"/>
    <property type="match status" value="1"/>
</dbReference>
<comment type="cofactor">
    <cofactor evidence="1">
        <name>Ca(2+)</name>
        <dbReference type="ChEBI" id="CHEBI:29108"/>
    </cofactor>
</comment>
<evidence type="ECO:0000313" key="10">
    <source>
        <dbReference type="Proteomes" id="UP000315700"/>
    </source>
</evidence>
<dbReference type="GO" id="GO:0046872">
    <property type="term" value="F:metal ion binding"/>
    <property type="evidence" value="ECO:0007669"/>
    <property type="project" value="UniProtKB-KW"/>
</dbReference>
<evidence type="ECO:0000256" key="3">
    <source>
        <dbReference type="ARBA" id="ARBA00022723"/>
    </source>
</evidence>
<dbReference type="InterPro" id="IPR050738">
    <property type="entry name" value="Sulfatase"/>
</dbReference>
<name>A0A517SIF6_9PLAN</name>
<evidence type="ECO:0000256" key="2">
    <source>
        <dbReference type="ARBA" id="ARBA00008779"/>
    </source>
</evidence>
<keyword evidence="6" id="KW-0106">Calcium</keyword>
<dbReference type="EMBL" id="CP036271">
    <property type="protein sequence ID" value="QDT55901.1"/>
    <property type="molecule type" value="Genomic_DNA"/>
</dbReference>
<keyword evidence="5 9" id="KW-0378">Hydrolase</keyword>
<dbReference type="Gene3D" id="3.30.1120.10">
    <property type="match status" value="1"/>
</dbReference>
<dbReference type="AlphaFoldDB" id="A0A517SIF6"/>
<dbReference type="PROSITE" id="PS00149">
    <property type="entry name" value="SULFATASE_2"/>
    <property type="match status" value="1"/>
</dbReference>
<dbReference type="Pfam" id="PF00884">
    <property type="entry name" value="Sulfatase"/>
    <property type="match status" value="1"/>
</dbReference>
<dbReference type="Gene3D" id="3.40.720.10">
    <property type="entry name" value="Alkaline Phosphatase, subunit A"/>
    <property type="match status" value="1"/>
</dbReference>
<evidence type="ECO:0000256" key="5">
    <source>
        <dbReference type="ARBA" id="ARBA00022801"/>
    </source>
</evidence>
<keyword evidence="10" id="KW-1185">Reference proteome</keyword>
<dbReference type="OrthoDB" id="9783154at2"/>
<sequence>MKGRCCSTIAPGYRNLTGASTLAWILGNGKVNLRVKILDMLGVFAGVLASTPTLLPAADHPRPNFVFILVDDMGFRDISCNGSRFFQTPNIDRLASEGMRFTNAYAACPVCSPTRYSIISGKYPARGRLTNYIAGHRWPDNSPLLPVEWQPYMASDEVTLAEALQSAGYKSACIGKWHLESRGGDKELTANTQPDRQGFDETVSRVVSQQDKGVAGLTDRALEFIRLNKDRPFFVYLAHNSVHIPLEAKPDQIDRHRQRVRADDPQNNPIYAAMVETVDAGVGRIVSELDQLDLATNTIVIFCSDNGGLSVKEGANTPATSNLPLREGKGYLHEGGIRVPLIVRWPGQVRAGSTCDVPVSTVDFYPTFMEVVQKPVPTGQQLDGESLVSLLRQTGTLQRDALFWHYPHYSNQGGRPSGAIRQGEFKLIESYEDGSLELYRVTEDPGELHNLVSQNPDRAKALKWRLDDWRREVGAQMPSSNPIYAPSRPPYSDAAKAPEAWKVVN</sequence>
<feature type="domain" description="Sulfatase N-terminal" evidence="8">
    <location>
        <begin position="63"/>
        <end position="372"/>
    </location>
</feature>
<dbReference type="KEGG" id="ccos:Pan44_39490"/>
<reference evidence="9 10" key="1">
    <citation type="submission" date="2019-02" db="EMBL/GenBank/DDBJ databases">
        <title>Deep-cultivation of Planctomycetes and their phenomic and genomic characterization uncovers novel biology.</title>
        <authorList>
            <person name="Wiegand S."/>
            <person name="Jogler M."/>
            <person name="Boedeker C."/>
            <person name="Pinto D."/>
            <person name="Vollmers J."/>
            <person name="Rivas-Marin E."/>
            <person name="Kohn T."/>
            <person name="Peeters S.H."/>
            <person name="Heuer A."/>
            <person name="Rast P."/>
            <person name="Oberbeckmann S."/>
            <person name="Bunk B."/>
            <person name="Jeske O."/>
            <person name="Meyerdierks A."/>
            <person name="Storesund J.E."/>
            <person name="Kallscheuer N."/>
            <person name="Luecker S."/>
            <person name="Lage O.M."/>
            <person name="Pohl T."/>
            <person name="Merkel B.J."/>
            <person name="Hornburger P."/>
            <person name="Mueller R.-W."/>
            <person name="Bruemmer F."/>
            <person name="Labrenz M."/>
            <person name="Spormann A.M."/>
            <person name="Op den Camp H."/>
            <person name="Overmann J."/>
            <person name="Amann R."/>
            <person name="Jetten M.S.M."/>
            <person name="Mascher T."/>
            <person name="Medema M.H."/>
            <person name="Devos D.P."/>
            <person name="Kaster A.-K."/>
            <person name="Ovreas L."/>
            <person name="Rohde M."/>
            <person name="Galperin M.Y."/>
            <person name="Jogler C."/>
        </authorList>
    </citation>
    <scope>NUCLEOTIDE SEQUENCE [LARGE SCALE GENOMIC DNA]</scope>
    <source>
        <strain evidence="9 10">Pan44</strain>
    </source>
</reference>
<dbReference type="SUPFAM" id="SSF53649">
    <property type="entry name" value="Alkaline phosphatase-like"/>
    <property type="match status" value="1"/>
</dbReference>
<dbReference type="InParanoid" id="A0A517SIF6"/>
<protein>
    <submittedName>
        <fullName evidence="9">Arylsulfatase</fullName>
        <ecNumber evidence="9">3.1.6.1</ecNumber>
    </submittedName>
</protein>
<evidence type="ECO:0000256" key="6">
    <source>
        <dbReference type="ARBA" id="ARBA00022837"/>
    </source>
</evidence>
<evidence type="ECO:0000256" key="7">
    <source>
        <dbReference type="SAM" id="MobiDB-lite"/>
    </source>
</evidence>
<organism evidence="9 10">
    <name type="scientific">Caulifigura coniformis</name>
    <dbReference type="NCBI Taxonomy" id="2527983"/>
    <lineage>
        <taxon>Bacteria</taxon>
        <taxon>Pseudomonadati</taxon>
        <taxon>Planctomycetota</taxon>
        <taxon>Planctomycetia</taxon>
        <taxon>Planctomycetales</taxon>
        <taxon>Planctomycetaceae</taxon>
        <taxon>Caulifigura</taxon>
    </lineage>
</organism>
<dbReference type="EC" id="3.1.6.1" evidence="9"/>
<feature type="region of interest" description="Disordered" evidence="7">
    <location>
        <begin position="476"/>
        <end position="498"/>
    </location>
</feature>
<dbReference type="InterPro" id="IPR017850">
    <property type="entry name" value="Alkaline_phosphatase_core_sf"/>
</dbReference>
<dbReference type="InterPro" id="IPR000917">
    <property type="entry name" value="Sulfatase_N"/>
</dbReference>
<dbReference type="CDD" id="cd16144">
    <property type="entry name" value="ARS_like"/>
    <property type="match status" value="1"/>
</dbReference>
<dbReference type="InterPro" id="IPR024607">
    <property type="entry name" value="Sulfatase_CS"/>
</dbReference>
<evidence type="ECO:0000313" key="9">
    <source>
        <dbReference type="EMBL" id="QDT55901.1"/>
    </source>
</evidence>
<keyword evidence="3" id="KW-0479">Metal-binding</keyword>
<evidence type="ECO:0000256" key="4">
    <source>
        <dbReference type="ARBA" id="ARBA00022729"/>
    </source>
</evidence>
<dbReference type="GO" id="GO:0004065">
    <property type="term" value="F:arylsulfatase activity"/>
    <property type="evidence" value="ECO:0007669"/>
    <property type="project" value="UniProtKB-EC"/>
</dbReference>
<dbReference type="PANTHER" id="PTHR42693">
    <property type="entry name" value="ARYLSULFATASE FAMILY MEMBER"/>
    <property type="match status" value="1"/>
</dbReference>
<evidence type="ECO:0000256" key="1">
    <source>
        <dbReference type="ARBA" id="ARBA00001913"/>
    </source>
</evidence>
<keyword evidence="4" id="KW-0732">Signal</keyword>
<evidence type="ECO:0000259" key="8">
    <source>
        <dbReference type="Pfam" id="PF00884"/>
    </source>
</evidence>
<gene>
    <name evidence="9" type="primary">atsA_29</name>
    <name evidence="9" type="ORF">Pan44_39490</name>
</gene>